<comment type="caution">
    <text evidence="1">The sequence shown here is derived from an EMBL/GenBank/DDBJ whole genome shotgun (WGS) entry which is preliminary data.</text>
</comment>
<name>A0A8B5UIF3_ACIBA</name>
<dbReference type="Proteomes" id="UP000315888">
    <property type="component" value="Unassembled WGS sequence"/>
</dbReference>
<evidence type="ECO:0000313" key="2">
    <source>
        <dbReference type="Proteomes" id="UP000315888"/>
    </source>
</evidence>
<organism evidence="1 2">
    <name type="scientific">Acinetobacter baumannii</name>
    <dbReference type="NCBI Taxonomy" id="470"/>
    <lineage>
        <taxon>Bacteria</taxon>
        <taxon>Pseudomonadati</taxon>
        <taxon>Pseudomonadota</taxon>
        <taxon>Gammaproteobacteria</taxon>
        <taxon>Moraxellales</taxon>
        <taxon>Moraxellaceae</taxon>
        <taxon>Acinetobacter</taxon>
        <taxon>Acinetobacter calcoaceticus/baumannii complex</taxon>
    </lineage>
</organism>
<protein>
    <submittedName>
        <fullName evidence="1">Uncharacterized protein</fullName>
    </submittedName>
</protein>
<proteinExistence type="predicted"/>
<reference evidence="1 2" key="1">
    <citation type="submission" date="2019-06" db="EMBL/GenBank/DDBJ databases">
        <title>A Diverse Panel of Clinical Acinetobacter baumannii for Research Use.</title>
        <authorList>
            <person name="Mcgann P."/>
            <person name="Snesrud E."/>
            <person name="Galac M.R."/>
        </authorList>
    </citation>
    <scope>NUCLEOTIDE SEQUENCE [LARGE SCALE GENOMIC DNA]</scope>
    <source>
        <strain evidence="1 2">MRSN14237</strain>
    </source>
</reference>
<dbReference type="EMBL" id="VHGY01000048">
    <property type="protein sequence ID" value="TPU61324.1"/>
    <property type="molecule type" value="Genomic_DNA"/>
</dbReference>
<evidence type="ECO:0000313" key="1">
    <source>
        <dbReference type="EMBL" id="TPU61324.1"/>
    </source>
</evidence>
<dbReference type="RefSeq" id="WP_140973440.1">
    <property type="nucleotide sequence ID" value="NZ_JAESHQ010000004.1"/>
</dbReference>
<gene>
    <name evidence="1" type="ORF">FJU42_16125</name>
</gene>
<sequence length="700" mass="77941">MTVQVSDRLSQLYVGNGINTRFDFTFRAFEQEDETGIGVRVKIGNEFEFIDEDKYSVTLNPDNFGGFVTFIDAPDATTYFYIAGKTPVDQLLDITNYDNFYPDAIERALDKLTAILQEWKHLVDFETQARILADIDYDALALQREADLKAYIDGIASAITGKPVLGLPTDFVVDGPDTQKQINDRTVQYVDSVASLRLLKPRHNYAVAETTSFYSDTFSGRNRFKWDAANTTDDNGYSIIKVNNISIGRWRMIDDDSITSSQVGVRDSSNSNQLLLNKLIFQFKEFKFINKTIIDDTLVLNSNDVKYTGSSTQSEIFYAGGAGASGALKSIVKTFKENGNAVSNIKLSDLKIAMNRANYTVGFDARYLTNESLIDRLKITGIADTSVGIYLTKCWYSKFRQCMVSGYSDLDAPNRHGIGIYIDSLIANGAQVNAVEFDVKCHSLNYGYLINPQNYIYGLNLLNMATIENCNFGIKVKGSTADLSVRQSVISQYFENNTVDIEWGDETNQRALASQHTWLSCSFDNVHSTIKLWEGSHVFIGCKGVVNLTIGANASVRFVNTPAPTGVVTNLGSDNYFVESNAKTFITSGTYRSGSLPPGAMFKRRFRTTNTSTTFDISKAFSSASFTEGQTAEIRLTSRRDYDLDVKEWRGTLWRKPDGNSFLVKLSETTGLTVSIVGDILTVSDGRGDSKTYELIMHID</sequence>
<accession>A0A8B5UIF3</accession>
<dbReference type="AlphaFoldDB" id="A0A8B5UIF3"/>